<evidence type="ECO:0000313" key="10">
    <source>
        <dbReference type="Proteomes" id="UP000746160"/>
    </source>
</evidence>
<evidence type="ECO:0000256" key="4">
    <source>
        <dbReference type="ARBA" id="ARBA00022695"/>
    </source>
</evidence>
<dbReference type="InterPro" id="IPR004821">
    <property type="entry name" value="Cyt_trans-like"/>
</dbReference>
<reference evidence="9" key="1">
    <citation type="journal article" date="2021" name="Genes Genomics">
        <title>Comparative genomic analysis of Mycoplasma anatis strains.</title>
        <authorList>
            <person name="Zhou Q."/>
            <person name="Mai K."/>
            <person name="Yang D."/>
            <person name="Liu J."/>
            <person name="Yan Z."/>
            <person name="Luo C."/>
            <person name="Tan Y."/>
            <person name="Cao S."/>
            <person name="Zhou Q."/>
            <person name="Chen L."/>
            <person name="Chen F."/>
        </authorList>
    </citation>
    <scope>NUCLEOTIDE SEQUENCE</scope>
    <source>
        <strain evidence="9">DP07</strain>
    </source>
</reference>
<dbReference type="Proteomes" id="UP000746160">
    <property type="component" value="Unassembled WGS sequence"/>
</dbReference>
<dbReference type="NCBIfam" id="NF005518">
    <property type="entry name" value="PRK07143.1"/>
    <property type="match status" value="1"/>
</dbReference>
<evidence type="ECO:0000256" key="2">
    <source>
        <dbReference type="ARBA" id="ARBA00022643"/>
    </source>
</evidence>
<keyword evidence="4" id="KW-0548">Nucleotidyltransferase</keyword>
<keyword evidence="7" id="KW-0067">ATP-binding</keyword>
<dbReference type="NCBIfam" id="TIGR00125">
    <property type="entry name" value="cyt_tran_rel"/>
    <property type="match status" value="1"/>
</dbReference>
<evidence type="ECO:0000259" key="8">
    <source>
        <dbReference type="Pfam" id="PF06574"/>
    </source>
</evidence>
<evidence type="ECO:0000313" key="9">
    <source>
        <dbReference type="EMBL" id="MBW0602433.1"/>
    </source>
</evidence>
<evidence type="ECO:0000256" key="1">
    <source>
        <dbReference type="ARBA" id="ARBA00022630"/>
    </source>
</evidence>
<evidence type="ECO:0000256" key="5">
    <source>
        <dbReference type="ARBA" id="ARBA00022741"/>
    </source>
</evidence>
<name>A0A9Q3L749_9BACT</name>
<dbReference type="InterPro" id="IPR015864">
    <property type="entry name" value="FAD_synthase"/>
</dbReference>
<evidence type="ECO:0000256" key="7">
    <source>
        <dbReference type="ARBA" id="ARBA00022840"/>
    </source>
</evidence>
<dbReference type="Pfam" id="PF06574">
    <property type="entry name" value="FAD_syn"/>
    <property type="match status" value="1"/>
</dbReference>
<keyword evidence="3" id="KW-0808">Transferase</keyword>
<evidence type="ECO:0000256" key="6">
    <source>
        <dbReference type="ARBA" id="ARBA00022827"/>
    </source>
</evidence>
<evidence type="ECO:0000256" key="3">
    <source>
        <dbReference type="ARBA" id="ARBA00022679"/>
    </source>
</evidence>
<dbReference type="GO" id="GO:0003919">
    <property type="term" value="F:FMN adenylyltransferase activity"/>
    <property type="evidence" value="ECO:0007669"/>
    <property type="project" value="InterPro"/>
</dbReference>
<protein>
    <recommendedName>
        <fullName evidence="8">FAD synthetase domain-containing protein</fullName>
    </recommendedName>
</protein>
<dbReference type="RefSeq" id="WP_218675258.1">
    <property type="nucleotide sequence ID" value="NZ_JABZFC010000008.1"/>
</dbReference>
<dbReference type="AlphaFoldDB" id="A0A9Q3L749"/>
<dbReference type="NCBIfam" id="NF045965">
    <property type="entry name" value="RibF_rel"/>
    <property type="match status" value="1"/>
</dbReference>
<proteinExistence type="predicted"/>
<keyword evidence="1" id="KW-0285">Flavoprotein</keyword>
<dbReference type="EMBL" id="JABZFG010000001">
    <property type="protein sequence ID" value="MBW0602433.1"/>
    <property type="molecule type" value="Genomic_DNA"/>
</dbReference>
<accession>A0A9Q3L749</accession>
<keyword evidence="6" id="KW-0274">FAD</keyword>
<comment type="caution">
    <text evidence="9">The sequence shown here is derived from an EMBL/GenBank/DDBJ whole genome shotgun (WGS) entry which is preliminary data.</text>
</comment>
<keyword evidence="2" id="KW-0288">FMN</keyword>
<feature type="domain" description="FAD synthetase" evidence="8">
    <location>
        <begin position="16"/>
        <end position="157"/>
    </location>
</feature>
<organism evidence="9 10">
    <name type="scientific">Mycoplasmopsis anatis</name>
    <dbReference type="NCBI Taxonomy" id="171279"/>
    <lineage>
        <taxon>Bacteria</taxon>
        <taxon>Bacillati</taxon>
        <taxon>Mycoplasmatota</taxon>
        <taxon>Mycoplasmoidales</taxon>
        <taxon>Metamycoplasmataceae</taxon>
        <taxon>Mycoplasmopsis</taxon>
    </lineage>
</organism>
<dbReference type="GO" id="GO:0005524">
    <property type="term" value="F:ATP binding"/>
    <property type="evidence" value="ECO:0007669"/>
    <property type="project" value="UniProtKB-KW"/>
</dbReference>
<keyword evidence="5" id="KW-0547">Nucleotide-binding</keyword>
<sequence length="284" mass="33136">MKPLEIYDLNNWQPRNNIIYVIGAFESFHLGHYQLLKKAIEINNNQEIVFVYFKNDINMAKMKDGLFTDNEAKRYIFSTFNEIDKAVELDFSKISLLEGDEFINKLVGDSQNASIICGQDFKFGKFAKWDVIKLKNNFQSIKVIDINLFKYKNIKIGTRKLKELLNYGQLKFLNSLLTREYLLSCEIVSEKEIKINTDITQIHPGIYVASLIVNRIQYYCVLHISQNKTNYFKLIDIDVLDIKNLSAKIKIYSEIRLITTAQNDKLTEEDIVKSKNFIIDDNSI</sequence>
<dbReference type="GO" id="GO:0009231">
    <property type="term" value="P:riboflavin biosynthetic process"/>
    <property type="evidence" value="ECO:0007669"/>
    <property type="project" value="InterPro"/>
</dbReference>
<gene>
    <name evidence="9" type="ORF">MADP07_00141</name>
</gene>